<dbReference type="EMBL" id="FWEY01000014">
    <property type="protein sequence ID" value="SLM53238.1"/>
    <property type="molecule type" value="Genomic_DNA"/>
</dbReference>
<dbReference type="InterPro" id="IPR033704">
    <property type="entry name" value="dUTPase_trimeric"/>
</dbReference>
<organism evidence="3 4">
    <name type="scientific">Trichococcus pasteurii</name>
    <dbReference type="NCBI Taxonomy" id="43064"/>
    <lineage>
        <taxon>Bacteria</taxon>
        <taxon>Bacillati</taxon>
        <taxon>Bacillota</taxon>
        <taxon>Bacilli</taxon>
        <taxon>Lactobacillales</taxon>
        <taxon>Carnobacteriaceae</taxon>
        <taxon>Trichococcus</taxon>
    </lineage>
</organism>
<protein>
    <submittedName>
        <fullName evidence="3">Deoxyuridine triphosphate nucleotidohydrolase/deoxycytidine triphosphate deaminase</fullName>
    </submittedName>
</protein>
<keyword evidence="4" id="KW-1185">Reference proteome</keyword>
<dbReference type="Proteomes" id="UP000195985">
    <property type="component" value="Unassembled WGS sequence"/>
</dbReference>
<dbReference type="PANTHER" id="PTHR42680">
    <property type="entry name" value="DCTP DEAMINASE"/>
    <property type="match status" value="1"/>
</dbReference>
<dbReference type="Gene3D" id="2.70.40.10">
    <property type="match status" value="1"/>
</dbReference>
<dbReference type="GO" id="GO:0006229">
    <property type="term" value="P:dUTP biosynthetic process"/>
    <property type="evidence" value="ECO:0007669"/>
    <property type="project" value="InterPro"/>
</dbReference>
<reference evidence="4" key="1">
    <citation type="submission" date="2016-04" db="EMBL/GenBank/DDBJ databases">
        <authorList>
            <person name="Strepis N."/>
        </authorList>
    </citation>
    <scope>NUCLEOTIDE SEQUENCE [LARGE SCALE GENOMIC DNA]</scope>
</reference>
<dbReference type="RefSeq" id="WP_086943927.1">
    <property type="nucleotide sequence ID" value="NZ_FONM01000021.1"/>
</dbReference>
<dbReference type="GO" id="GO:0008829">
    <property type="term" value="F:dCTP deaminase activity"/>
    <property type="evidence" value="ECO:0007669"/>
    <property type="project" value="InterPro"/>
</dbReference>
<evidence type="ECO:0000256" key="1">
    <source>
        <dbReference type="ARBA" id="ARBA00022801"/>
    </source>
</evidence>
<keyword evidence="2" id="KW-0546">Nucleotide metabolism</keyword>
<keyword evidence="1 3" id="KW-0378">Hydrolase</keyword>
<proteinExistence type="predicted"/>
<dbReference type="InterPro" id="IPR011962">
    <property type="entry name" value="dCTP_deaminase"/>
</dbReference>
<accession>A0A1W1IJL7</accession>
<evidence type="ECO:0000256" key="2">
    <source>
        <dbReference type="ARBA" id="ARBA00023080"/>
    </source>
</evidence>
<name>A0A1W1IJL7_9LACT</name>
<gene>
    <name evidence="3" type="ORF">TPAS_2966</name>
</gene>
<dbReference type="SUPFAM" id="SSF51283">
    <property type="entry name" value="dUTPase-like"/>
    <property type="match status" value="1"/>
</dbReference>
<dbReference type="Pfam" id="PF22769">
    <property type="entry name" value="DCD"/>
    <property type="match status" value="1"/>
</dbReference>
<dbReference type="OrthoDB" id="2065728at2"/>
<dbReference type="PANTHER" id="PTHR42680:SF3">
    <property type="entry name" value="DCTP DEAMINASE"/>
    <property type="match status" value="1"/>
</dbReference>
<dbReference type="CDD" id="cd07557">
    <property type="entry name" value="trimeric_dUTPase"/>
    <property type="match status" value="1"/>
</dbReference>
<evidence type="ECO:0000313" key="3">
    <source>
        <dbReference type="EMBL" id="SLM53238.1"/>
    </source>
</evidence>
<sequence length="168" mass="18641">MYLADNHILKLIEDSKVIEPFDKKKLGASGYDLTIESIILPDKKEEVDKYDLNAGQIVFVSSEEILTMPNDHVGLIVQRNSSIRLGLAVAGPVYQPGHRTKVFLRVTNLSSNTITLSKGESVASIMFEKLSCEPSKPYDGTFSDEFSYSGIGDYHDIKLPSLSTLEKK</sequence>
<evidence type="ECO:0000313" key="4">
    <source>
        <dbReference type="Proteomes" id="UP000195985"/>
    </source>
</evidence>
<dbReference type="STRING" id="43064.SAMN04488086_12134"/>
<dbReference type="InterPro" id="IPR036157">
    <property type="entry name" value="dUTPase-like_sf"/>
</dbReference>
<dbReference type="AlphaFoldDB" id="A0A1W1IJL7"/>